<proteinExistence type="predicted"/>
<dbReference type="EMBL" id="JASCZI010061527">
    <property type="protein sequence ID" value="MED6138928.1"/>
    <property type="molecule type" value="Genomic_DNA"/>
</dbReference>
<protein>
    <submittedName>
        <fullName evidence="2">Uncharacterized protein</fullName>
    </submittedName>
</protein>
<feature type="compositionally biased region" description="Polar residues" evidence="1">
    <location>
        <begin position="40"/>
        <end position="59"/>
    </location>
</feature>
<dbReference type="Proteomes" id="UP001341840">
    <property type="component" value="Unassembled WGS sequence"/>
</dbReference>
<feature type="region of interest" description="Disordered" evidence="1">
    <location>
        <begin position="30"/>
        <end position="69"/>
    </location>
</feature>
<gene>
    <name evidence="2" type="ORF">PIB30_079122</name>
</gene>
<evidence type="ECO:0000313" key="3">
    <source>
        <dbReference type="Proteomes" id="UP001341840"/>
    </source>
</evidence>
<sequence length="69" mass="7492">MDGITTLLKGLFQQINPALSSEQVQAMIDTAQKSAPDANSAPNEVRQNVAPSSGSSYMPNNEEEEDYMM</sequence>
<name>A0ABU6SSJ7_9FABA</name>
<comment type="caution">
    <text evidence="2">The sequence shown here is derived from an EMBL/GenBank/DDBJ whole genome shotgun (WGS) entry which is preliminary data.</text>
</comment>
<accession>A0ABU6SSJ7</accession>
<organism evidence="2 3">
    <name type="scientific">Stylosanthes scabra</name>
    <dbReference type="NCBI Taxonomy" id="79078"/>
    <lineage>
        <taxon>Eukaryota</taxon>
        <taxon>Viridiplantae</taxon>
        <taxon>Streptophyta</taxon>
        <taxon>Embryophyta</taxon>
        <taxon>Tracheophyta</taxon>
        <taxon>Spermatophyta</taxon>
        <taxon>Magnoliopsida</taxon>
        <taxon>eudicotyledons</taxon>
        <taxon>Gunneridae</taxon>
        <taxon>Pentapetalae</taxon>
        <taxon>rosids</taxon>
        <taxon>fabids</taxon>
        <taxon>Fabales</taxon>
        <taxon>Fabaceae</taxon>
        <taxon>Papilionoideae</taxon>
        <taxon>50 kb inversion clade</taxon>
        <taxon>dalbergioids sensu lato</taxon>
        <taxon>Dalbergieae</taxon>
        <taxon>Pterocarpus clade</taxon>
        <taxon>Stylosanthes</taxon>
    </lineage>
</organism>
<evidence type="ECO:0000313" key="2">
    <source>
        <dbReference type="EMBL" id="MED6138928.1"/>
    </source>
</evidence>
<keyword evidence="3" id="KW-1185">Reference proteome</keyword>
<evidence type="ECO:0000256" key="1">
    <source>
        <dbReference type="SAM" id="MobiDB-lite"/>
    </source>
</evidence>
<reference evidence="2 3" key="1">
    <citation type="journal article" date="2023" name="Plants (Basel)">
        <title>Bridging the Gap: Combining Genomics and Transcriptomics Approaches to Understand Stylosanthes scabra, an Orphan Legume from the Brazilian Caatinga.</title>
        <authorList>
            <person name="Ferreira-Neto J.R.C."/>
            <person name="da Silva M.D."/>
            <person name="Binneck E."/>
            <person name="de Melo N.F."/>
            <person name="da Silva R.H."/>
            <person name="de Melo A.L.T.M."/>
            <person name="Pandolfi V."/>
            <person name="Bustamante F.O."/>
            <person name="Brasileiro-Vidal A.C."/>
            <person name="Benko-Iseppon A.M."/>
        </authorList>
    </citation>
    <scope>NUCLEOTIDE SEQUENCE [LARGE SCALE GENOMIC DNA]</scope>
    <source>
        <tissue evidence="2">Leaves</tissue>
    </source>
</reference>